<dbReference type="GO" id="GO:0009055">
    <property type="term" value="F:electron transfer activity"/>
    <property type="evidence" value="ECO:0007669"/>
    <property type="project" value="InterPro"/>
</dbReference>
<gene>
    <name evidence="7" type="ORF">Mal48_23950</name>
</gene>
<evidence type="ECO:0000313" key="8">
    <source>
        <dbReference type="Proteomes" id="UP000315724"/>
    </source>
</evidence>
<dbReference type="InterPro" id="IPR009056">
    <property type="entry name" value="Cyt_c-like_dom"/>
</dbReference>
<sequence length="827" mass="92486" precursor="true">MKFPAAYLPPASLLIIVSIFATNAHAEQPDAQQANVQKANSAGIEFFESKIRPLLIDRCADCHGADLQEAELRLDTPGHLLAGGQSGPIVVAGKPDQSLLITAVGFKDEALQMPPDDKLTDAEIALLTKWVEMGAPAPNAELIASKQRIPFDVDEARKHWSFQELKRPAVPEIEGLSNPIDQFIYAKLEEKRLIPAPPATKRVLIRRAYLDLIGLPPTPEQIQAFLEDETPEAFNKVVEDLLASPHYGERWGRHWLDVARYADSNGLDENIAHGNAWRYRDYVIESFNSDKPYDQFVKEQLAGDLLEGPEETRYERLIATGFLSLGPKVLAEADQTKMLMDIIDEQVDTTGRAFLGLTLGCARCHDHKFDPIRADDYYALAGIFKSTYTMESLKTIAKWNEHVIATPEELEAKKKHDAQVASIQSQLDELKKKQTANSTASAAKPVVKVDATGEKVVEQPAAEKPEAEPSLAEQIKSLDKELKALKAKAPPLSTTMGVKEAEPEDIPIHVRGSHRSLGRVVDRGVPLVLAKHDPGLKNPKQSGRLELANWMASSENPLTSRVWVNRVWRWHFGEGLSTSVDNFGFLGQEPSHPKLLDWLATEFIAKGWSTKELHRLIMSSKTYQMAAEHNAHNSTIDPANTYLSRANTQRMEAEIFRDSLLFVSAQLDTTMGGSLLHVKNREFIFNHTSKDNTNYDTTRRSIYLPVIRNNLYAPFSLFDYTDASVLNGDRETSTVAPQALYALNSDLVITASEKLAERLLQQESDNPEQRVNVLFETTYGRTPTDSEISAVLEYVQQLQTQKKQSEQLSWTALCQIFLISNEFIYVE</sequence>
<dbReference type="RefSeq" id="WP_197442260.1">
    <property type="nucleotide sequence ID" value="NZ_CP036267.1"/>
</dbReference>
<keyword evidence="5" id="KW-0732">Signal</keyword>
<keyword evidence="3 4" id="KW-0408">Iron</keyword>
<evidence type="ECO:0000256" key="5">
    <source>
        <dbReference type="SAM" id="SignalP"/>
    </source>
</evidence>
<protein>
    <submittedName>
        <fullName evidence="7">Planctomycete cytochrome C</fullName>
    </submittedName>
</protein>
<evidence type="ECO:0000256" key="1">
    <source>
        <dbReference type="ARBA" id="ARBA00022617"/>
    </source>
</evidence>
<name>A0A517QND7_9PLAN</name>
<dbReference type="InterPro" id="IPR011444">
    <property type="entry name" value="DUF1549"/>
</dbReference>
<dbReference type="PROSITE" id="PS51007">
    <property type="entry name" value="CYTC"/>
    <property type="match status" value="1"/>
</dbReference>
<dbReference type="GO" id="GO:0046872">
    <property type="term" value="F:metal ion binding"/>
    <property type="evidence" value="ECO:0007669"/>
    <property type="project" value="UniProtKB-KW"/>
</dbReference>
<dbReference type="PANTHER" id="PTHR35889">
    <property type="entry name" value="CYCLOINULO-OLIGOSACCHARIDE FRUCTANOTRANSFERASE-RELATED"/>
    <property type="match status" value="1"/>
</dbReference>
<dbReference type="EMBL" id="CP036267">
    <property type="protein sequence ID" value="QDT33142.1"/>
    <property type="molecule type" value="Genomic_DNA"/>
</dbReference>
<feature type="signal peptide" evidence="5">
    <location>
        <begin position="1"/>
        <end position="26"/>
    </location>
</feature>
<evidence type="ECO:0000256" key="3">
    <source>
        <dbReference type="ARBA" id="ARBA00023004"/>
    </source>
</evidence>
<organism evidence="7 8">
    <name type="scientific">Thalassoglobus polymorphus</name>
    <dbReference type="NCBI Taxonomy" id="2527994"/>
    <lineage>
        <taxon>Bacteria</taxon>
        <taxon>Pseudomonadati</taxon>
        <taxon>Planctomycetota</taxon>
        <taxon>Planctomycetia</taxon>
        <taxon>Planctomycetales</taxon>
        <taxon>Planctomycetaceae</taxon>
        <taxon>Thalassoglobus</taxon>
    </lineage>
</organism>
<evidence type="ECO:0000259" key="6">
    <source>
        <dbReference type="PROSITE" id="PS51007"/>
    </source>
</evidence>
<keyword evidence="8" id="KW-1185">Reference proteome</keyword>
<dbReference type="InterPro" id="IPR011429">
    <property type="entry name" value="Cyt_c_Planctomycete-type"/>
</dbReference>
<keyword evidence="1 4" id="KW-0349">Heme</keyword>
<evidence type="ECO:0000256" key="4">
    <source>
        <dbReference type="PROSITE-ProRule" id="PRU00433"/>
    </source>
</evidence>
<dbReference type="PANTHER" id="PTHR35889:SF3">
    <property type="entry name" value="F-BOX DOMAIN-CONTAINING PROTEIN"/>
    <property type="match status" value="1"/>
</dbReference>
<dbReference type="Proteomes" id="UP000315724">
    <property type="component" value="Chromosome"/>
</dbReference>
<dbReference type="Pfam" id="PF07635">
    <property type="entry name" value="PSCyt1"/>
    <property type="match status" value="1"/>
</dbReference>
<dbReference type="GO" id="GO:0020037">
    <property type="term" value="F:heme binding"/>
    <property type="evidence" value="ECO:0007669"/>
    <property type="project" value="InterPro"/>
</dbReference>
<reference evidence="7 8" key="1">
    <citation type="submission" date="2019-02" db="EMBL/GenBank/DDBJ databases">
        <title>Deep-cultivation of Planctomycetes and their phenomic and genomic characterization uncovers novel biology.</title>
        <authorList>
            <person name="Wiegand S."/>
            <person name="Jogler M."/>
            <person name="Boedeker C."/>
            <person name="Pinto D."/>
            <person name="Vollmers J."/>
            <person name="Rivas-Marin E."/>
            <person name="Kohn T."/>
            <person name="Peeters S.H."/>
            <person name="Heuer A."/>
            <person name="Rast P."/>
            <person name="Oberbeckmann S."/>
            <person name="Bunk B."/>
            <person name="Jeske O."/>
            <person name="Meyerdierks A."/>
            <person name="Storesund J.E."/>
            <person name="Kallscheuer N."/>
            <person name="Luecker S."/>
            <person name="Lage O.M."/>
            <person name="Pohl T."/>
            <person name="Merkel B.J."/>
            <person name="Hornburger P."/>
            <person name="Mueller R.-W."/>
            <person name="Bruemmer F."/>
            <person name="Labrenz M."/>
            <person name="Spormann A.M."/>
            <person name="Op den Camp H."/>
            <person name="Overmann J."/>
            <person name="Amann R."/>
            <person name="Jetten M.S.M."/>
            <person name="Mascher T."/>
            <person name="Medema M.H."/>
            <person name="Devos D.P."/>
            <person name="Kaster A.-K."/>
            <person name="Ovreas L."/>
            <person name="Rohde M."/>
            <person name="Galperin M.Y."/>
            <person name="Jogler C."/>
        </authorList>
    </citation>
    <scope>NUCLEOTIDE SEQUENCE [LARGE SCALE GENOMIC DNA]</scope>
    <source>
        <strain evidence="7 8">Mal48</strain>
    </source>
</reference>
<proteinExistence type="predicted"/>
<feature type="domain" description="Cytochrome c" evidence="6">
    <location>
        <begin position="38"/>
        <end position="135"/>
    </location>
</feature>
<keyword evidence="2 4" id="KW-0479">Metal-binding</keyword>
<dbReference type="AlphaFoldDB" id="A0A517QND7"/>
<dbReference type="InterPro" id="IPR036909">
    <property type="entry name" value="Cyt_c-like_dom_sf"/>
</dbReference>
<accession>A0A517QND7</accession>
<dbReference type="Pfam" id="PF07583">
    <property type="entry name" value="PSCyt2"/>
    <property type="match status" value="1"/>
</dbReference>
<dbReference type="Pfam" id="PF07587">
    <property type="entry name" value="PSD1"/>
    <property type="match status" value="1"/>
</dbReference>
<evidence type="ECO:0000313" key="7">
    <source>
        <dbReference type="EMBL" id="QDT33142.1"/>
    </source>
</evidence>
<feature type="chain" id="PRO_5022114392" evidence="5">
    <location>
        <begin position="27"/>
        <end position="827"/>
    </location>
</feature>
<dbReference type="InterPro" id="IPR022655">
    <property type="entry name" value="DUF1553"/>
</dbReference>
<evidence type="ECO:0000256" key="2">
    <source>
        <dbReference type="ARBA" id="ARBA00022723"/>
    </source>
</evidence>
<dbReference type="KEGG" id="tpol:Mal48_23950"/>
<dbReference type="SUPFAM" id="SSF46626">
    <property type="entry name" value="Cytochrome c"/>
    <property type="match status" value="1"/>
</dbReference>